<reference evidence="1 2" key="1">
    <citation type="journal article" date="2019" name="Int. J. Syst. Evol. Microbiol.">
        <title>The Global Catalogue of Microorganisms (GCM) 10K type strain sequencing project: providing services to taxonomists for standard genome sequencing and annotation.</title>
        <authorList>
            <consortium name="The Broad Institute Genomics Platform"/>
            <consortium name="The Broad Institute Genome Sequencing Center for Infectious Disease"/>
            <person name="Wu L."/>
            <person name="Ma J."/>
        </authorList>
    </citation>
    <scope>NUCLEOTIDE SEQUENCE [LARGE SCALE GENOMIC DNA]</scope>
    <source>
        <strain evidence="1 2">JCM 6485</strain>
    </source>
</reference>
<keyword evidence="2" id="KW-1185">Reference proteome</keyword>
<dbReference type="Gene3D" id="1.10.10.10">
    <property type="entry name" value="Winged helix-like DNA-binding domain superfamily/Winged helix DNA-binding domain"/>
    <property type="match status" value="1"/>
</dbReference>
<name>A0ABN1LMR9_9CLOT</name>
<accession>A0ABN1LMR9</accession>
<protein>
    <recommendedName>
        <fullName evidence="3">Helix-turn-helix domain-containing protein</fullName>
    </recommendedName>
</protein>
<dbReference type="SUPFAM" id="SSF46785">
    <property type="entry name" value="Winged helix' DNA-binding domain"/>
    <property type="match status" value="1"/>
</dbReference>
<evidence type="ECO:0000313" key="1">
    <source>
        <dbReference type="EMBL" id="GAA0857782.1"/>
    </source>
</evidence>
<proteinExistence type="predicted"/>
<dbReference type="Pfam" id="PF13730">
    <property type="entry name" value="HTH_36"/>
    <property type="match status" value="1"/>
</dbReference>
<evidence type="ECO:0008006" key="3">
    <source>
        <dbReference type="Google" id="ProtNLM"/>
    </source>
</evidence>
<dbReference type="Proteomes" id="UP001501764">
    <property type="component" value="Unassembled WGS sequence"/>
</dbReference>
<dbReference type="InterPro" id="IPR036390">
    <property type="entry name" value="WH_DNA-bd_sf"/>
</dbReference>
<dbReference type="InterPro" id="IPR036388">
    <property type="entry name" value="WH-like_DNA-bd_sf"/>
</dbReference>
<dbReference type="EMBL" id="BAAACO010000001">
    <property type="protein sequence ID" value="GAA0857782.1"/>
    <property type="molecule type" value="Genomic_DNA"/>
</dbReference>
<gene>
    <name evidence="1" type="ORF">GCM10008916_12890</name>
</gene>
<organism evidence="1 2">
    <name type="scientific">Clostridium nitritogenes</name>
    <dbReference type="NCBI Taxonomy" id="83340"/>
    <lineage>
        <taxon>Bacteria</taxon>
        <taxon>Bacillati</taxon>
        <taxon>Bacillota</taxon>
        <taxon>Clostridia</taxon>
        <taxon>Eubacteriales</taxon>
        <taxon>Clostridiaceae</taxon>
        <taxon>Clostridium</taxon>
    </lineage>
</organism>
<comment type="caution">
    <text evidence="1">The sequence shown here is derived from an EMBL/GenBank/DDBJ whole genome shotgun (WGS) entry which is preliminary data.</text>
</comment>
<dbReference type="RefSeq" id="WP_346025953.1">
    <property type="nucleotide sequence ID" value="NZ_BAAACO010000001.1"/>
</dbReference>
<sequence>MKGYMDGYTVIQNKLITAPISHGAYRLGSYMLSICYGDKLECFPSQKTLSEALNRSVRTIQRYLKELYDNNIIARKRRGHLTNVYTILIKKTKDIVNRVKEKVNKNNIQNKYPKAAKELRFNDFTQREYTEDQYNELEKKLLGWE</sequence>
<evidence type="ECO:0000313" key="2">
    <source>
        <dbReference type="Proteomes" id="UP001501764"/>
    </source>
</evidence>